<sequence length="233" mass="26031">MAEHVYQVPEKYGEAQGTYHPRIHSYHRRIFASIPPALVILAIIFLLTRRRFALPYTIILIVVVIAAAFAIYSVLKPNIVVRTSTHLLRGRTIGWNVVPLANISQTVFAERLASKKSMNLPDGGAKSLRHKGIPAMWALNSAGKKVFRLDGRIWDGKTMRRIAADISDQTVVYPRINVVQMNKQHPGLVTFNELHPGWKSAAVSIVSLIVLIVLAAGALLPEETLRQFNILWS</sequence>
<keyword evidence="3" id="KW-1185">Reference proteome</keyword>
<keyword evidence="1" id="KW-0812">Transmembrane</keyword>
<feature type="transmembrane region" description="Helical" evidence="1">
    <location>
        <begin position="53"/>
        <end position="75"/>
    </location>
</feature>
<protein>
    <recommendedName>
        <fullName evidence="4">PH domain-containing protein</fullName>
    </recommendedName>
</protein>
<dbReference type="AlphaFoldDB" id="A0A7H2BIR8"/>
<feature type="transmembrane region" description="Helical" evidence="1">
    <location>
        <begin position="201"/>
        <end position="220"/>
    </location>
</feature>
<dbReference type="Proteomes" id="UP000516421">
    <property type="component" value="Chromosome"/>
</dbReference>
<keyword evidence="1" id="KW-1133">Transmembrane helix</keyword>
<organism evidence="2 3">
    <name type="scientific">Rothia amarae</name>
    <dbReference type="NCBI Taxonomy" id="169480"/>
    <lineage>
        <taxon>Bacteria</taxon>
        <taxon>Bacillati</taxon>
        <taxon>Actinomycetota</taxon>
        <taxon>Actinomycetes</taxon>
        <taxon>Micrococcales</taxon>
        <taxon>Micrococcaceae</taxon>
        <taxon>Rothia</taxon>
    </lineage>
</organism>
<evidence type="ECO:0008006" key="4">
    <source>
        <dbReference type="Google" id="ProtNLM"/>
    </source>
</evidence>
<name>A0A7H2BIR8_9MICC</name>
<keyword evidence="1" id="KW-0472">Membrane</keyword>
<feature type="transmembrane region" description="Helical" evidence="1">
    <location>
        <begin position="30"/>
        <end position="47"/>
    </location>
</feature>
<dbReference type="EMBL" id="CP061538">
    <property type="protein sequence ID" value="QNV39564.1"/>
    <property type="molecule type" value="Genomic_DNA"/>
</dbReference>
<dbReference type="KEGG" id="rama:IDM48_09330"/>
<gene>
    <name evidence="2" type="ORF">IDM48_09330</name>
</gene>
<accession>A0A7H2BIR8</accession>
<proteinExistence type="predicted"/>
<dbReference type="RefSeq" id="WP_190617083.1">
    <property type="nucleotide sequence ID" value="NZ_CP061538.1"/>
</dbReference>
<evidence type="ECO:0000313" key="3">
    <source>
        <dbReference type="Proteomes" id="UP000516421"/>
    </source>
</evidence>
<reference evidence="2 3" key="1">
    <citation type="submission" date="2020-09" db="EMBL/GenBank/DDBJ databases">
        <title>Investigation of environmental microbe.</title>
        <authorList>
            <person name="Ou Y."/>
            <person name="Kang Q."/>
        </authorList>
    </citation>
    <scope>NUCLEOTIDE SEQUENCE [LARGE SCALE GENOMIC DNA]</scope>
    <source>
        <strain evidence="2 3">KJZ-9</strain>
    </source>
</reference>
<evidence type="ECO:0000313" key="2">
    <source>
        <dbReference type="EMBL" id="QNV39564.1"/>
    </source>
</evidence>
<evidence type="ECO:0000256" key="1">
    <source>
        <dbReference type="SAM" id="Phobius"/>
    </source>
</evidence>